<feature type="domain" description="VWFA" evidence="8">
    <location>
        <begin position="189"/>
        <end position="364"/>
    </location>
</feature>
<dbReference type="PROSITE" id="PS00010">
    <property type="entry name" value="ASX_HYDROXYL"/>
    <property type="match status" value="2"/>
</dbReference>
<feature type="domain" description="EGF-like" evidence="7">
    <location>
        <begin position="371"/>
        <end position="407"/>
    </location>
</feature>
<dbReference type="InterPro" id="IPR036465">
    <property type="entry name" value="vWFA_dom_sf"/>
</dbReference>
<evidence type="ECO:0000256" key="3">
    <source>
        <dbReference type="ARBA" id="ARBA00022737"/>
    </source>
</evidence>
<reference evidence="9" key="1">
    <citation type="submission" date="2021-04" db="EMBL/GenBank/DDBJ databases">
        <authorList>
            <consortium name="Molecular Ecology Group"/>
        </authorList>
    </citation>
    <scope>NUCLEOTIDE SEQUENCE</scope>
</reference>
<dbReference type="Gene3D" id="3.40.50.410">
    <property type="entry name" value="von Willebrand factor, type A domain"/>
    <property type="match status" value="3"/>
</dbReference>
<evidence type="ECO:0000256" key="2">
    <source>
        <dbReference type="ARBA" id="ARBA00022729"/>
    </source>
</evidence>
<dbReference type="CDD" id="cd00054">
    <property type="entry name" value="EGF_CA"/>
    <property type="match status" value="3"/>
</dbReference>
<name>A0A8S4A968_9EUPU</name>
<dbReference type="InterPro" id="IPR001881">
    <property type="entry name" value="EGF-like_Ca-bd_dom"/>
</dbReference>
<dbReference type="PANTHER" id="PTHR24020">
    <property type="entry name" value="COLLAGEN ALPHA"/>
    <property type="match status" value="1"/>
</dbReference>
<feature type="disulfide bond" evidence="6">
    <location>
        <begin position="692"/>
        <end position="701"/>
    </location>
</feature>
<dbReference type="OrthoDB" id="6132182at2759"/>
<dbReference type="PROSITE" id="PS50234">
    <property type="entry name" value="VWFA"/>
    <property type="match status" value="3"/>
</dbReference>
<dbReference type="SMART" id="SM00327">
    <property type="entry name" value="VWA"/>
    <property type="match status" value="3"/>
</dbReference>
<dbReference type="InterPro" id="IPR000152">
    <property type="entry name" value="EGF-type_Asp/Asn_hydroxyl_site"/>
</dbReference>
<evidence type="ECO:0000313" key="9">
    <source>
        <dbReference type="EMBL" id="CAG5136835.1"/>
    </source>
</evidence>
<dbReference type="InterPro" id="IPR050525">
    <property type="entry name" value="ECM_Assembly_Org"/>
</dbReference>
<dbReference type="Pfam" id="PF00092">
    <property type="entry name" value="VWA"/>
    <property type="match status" value="3"/>
</dbReference>
<feature type="non-terminal residue" evidence="9">
    <location>
        <position position="703"/>
    </location>
</feature>
<dbReference type="PRINTS" id="PR00453">
    <property type="entry name" value="VWFADOMAIN"/>
</dbReference>
<gene>
    <name evidence="9" type="ORF">CUNI_LOCUS22393</name>
</gene>
<dbReference type="PROSITE" id="PS00022">
    <property type="entry name" value="EGF_1"/>
    <property type="match status" value="3"/>
</dbReference>
<dbReference type="FunFam" id="2.10.25.10:FF:000434">
    <property type="entry name" value="Predicted protein"/>
    <property type="match status" value="1"/>
</dbReference>
<proteinExistence type="predicted"/>
<feature type="domain" description="VWFA" evidence="8">
    <location>
        <begin position="415"/>
        <end position="593"/>
    </location>
</feature>
<dbReference type="Proteomes" id="UP000678393">
    <property type="component" value="Unassembled WGS sequence"/>
</dbReference>
<keyword evidence="2" id="KW-0732">Signal</keyword>
<dbReference type="CDD" id="cd01450">
    <property type="entry name" value="vWFA_subfamily_ECM"/>
    <property type="match status" value="2"/>
</dbReference>
<protein>
    <submittedName>
        <fullName evidence="9">Uncharacterized protein</fullName>
    </submittedName>
</protein>
<dbReference type="EMBL" id="CAJHNH020008576">
    <property type="protein sequence ID" value="CAG5136835.1"/>
    <property type="molecule type" value="Genomic_DNA"/>
</dbReference>
<evidence type="ECO:0000256" key="4">
    <source>
        <dbReference type="ARBA" id="ARBA00023157"/>
    </source>
</evidence>
<dbReference type="Gene3D" id="2.10.25.10">
    <property type="entry name" value="Laminin"/>
    <property type="match status" value="4"/>
</dbReference>
<feature type="domain" description="EGF-like" evidence="7">
    <location>
        <begin position="628"/>
        <end position="664"/>
    </location>
</feature>
<evidence type="ECO:0000259" key="8">
    <source>
        <dbReference type="PROSITE" id="PS50234"/>
    </source>
</evidence>
<dbReference type="PANTHER" id="PTHR24020:SF84">
    <property type="entry name" value="VWFA DOMAIN-CONTAINING PROTEIN"/>
    <property type="match status" value="1"/>
</dbReference>
<dbReference type="GO" id="GO:0005509">
    <property type="term" value="F:calcium ion binding"/>
    <property type="evidence" value="ECO:0007669"/>
    <property type="project" value="InterPro"/>
</dbReference>
<dbReference type="InterPro" id="IPR000742">
    <property type="entry name" value="EGF"/>
</dbReference>
<evidence type="ECO:0000259" key="7">
    <source>
        <dbReference type="PROSITE" id="PS50026"/>
    </source>
</evidence>
<keyword evidence="3" id="KW-0677">Repeat</keyword>
<dbReference type="PROSITE" id="PS01186">
    <property type="entry name" value="EGF_2"/>
    <property type="match status" value="2"/>
</dbReference>
<evidence type="ECO:0000256" key="1">
    <source>
        <dbReference type="ARBA" id="ARBA00022536"/>
    </source>
</evidence>
<dbReference type="SMART" id="SM00179">
    <property type="entry name" value="EGF_CA"/>
    <property type="match status" value="4"/>
</dbReference>
<keyword evidence="10" id="KW-1185">Reference proteome</keyword>
<dbReference type="AlphaFoldDB" id="A0A8S4A968"/>
<dbReference type="PROSITE" id="PS50026">
    <property type="entry name" value="EGF_3"/>
    <property type="match status" value="4"/>
</dbReference>
<dbReference type="InterPro" id="IPR002035">
    <property type="entry name" value="VWF_A"/>
</dbReference>
<keyword evidence="5" id="KW-0325">Glycoprotein</keyword>
<feature type="disulfide bond" evidence="6">
    <location>
        <begin position="397"/>
        <end position="406"/>
    </location>
</feature>
<comment type="caution">
    <text evidence="9">The sequence shown here is derived from an EMBL/GenBank/DDBJ whole genome shotgun (WGS) entry which is preliminary data.</text>
</comment>
<feature type="domain" description="VWFA" evidence="8">
    <location>
        <begin position="2"/>
        <end position="64"/>
    </location>
</feature>
<keyword evidence="4 6" id="KW-1015">Disulfide bond</keyword>
<feature type="domain" description="EGF-like" evidence="7">
    <location>
        <begin position="596"/>
        <end position="627"/>
    </location>
</feature>
<organism evidence="9 10">
    <name type="scientific">Candidula unifasciata</name>
    <dbReference type="NCBI Taxonomy" id="100452"/>
    <lineage>
        <taxon>Eukaryota</taxon>
        <taxon>Metazoa</taxon>
        <taxon>Spiralia</taxon>
        <taxon>Lophotrochozoa</taxon>
        <taxon>Mollusca</taxon>
        <taxon>Gastropoda</taxon>
        <taxon>Heterobranchia</taxon>
        <taxon>Euthyneura</taxon>
        <taxon>Panpulmonata</taxon>
        <taxon>Eupulmonata</taxon>
        <taxon>Stylommatophora</taxon>
        <taxon>Helicina</taxon>
        <taxon>Helicoidea</taxon>
        <taxon>Geomitridae</taxon>
        <taxon>Candidula</taxon>
    </lineage>
</organism>
<dbReference type="SUPFAM" id="SSF53300">
    <property type="entry name" value="vWA-like"/>
    <property type="match status" value="3"/>
</dbReference>
<feature type="domain" description="EGF-like" evidence="7">
    <location>
        <begin position="666"/>
        <end position="702"/>
    </location>
</feature>
<dbReference type="SUPFAM" id="SSF57196">
    <property type="entry name" value="EGF/Laminin"/>
    <property type="match status" value="3"/>
</dbReference>
<evidence type="ECO:0000256" key="6">
    <source>
        <dbReference type="PROSITE-ProRule" id="PRU00076"/>
    </source>
</evidence>
<dbReference type="Pfam" id="PF00008">
    <property type="entry name" value="EGF"/>
    <property type="match status" value="4"/>
</dbReference>
<dbReference type="SMART" id="SM00181">
    <property type="entry name" value="EGF"/>
    <property type="match status" value="4"/>
</dbReference>
<feature type="non-terminal residue" evidence="9">
    <location>
        <position position="1"/>
    </location>
</feature>
<comment type="caution">
    <text evidence="6">Lacks conserved residue(s) required for the propagation of feature annotation.</text>
</comment>
<dbReference type="FunFam" id="2.10.25.10:FF:000006">
    <property type="entry name" value="Versican core protein-like isoform 1"/>
    <property type="match status" value="2"/>
</dbReference>
<evidence type="ECO:0000256" key="5">
    <source>
        <dbReference type="ARBA" id="ARBA00023180"/>
    </source>
</evidence>
<keyword evidence="1 6" id="KW-0245">EGF-like domain</keyword>
<dbReference type="CDD" id="cd00053">
    <property type="entry name" value="EGF"/>
    <property type="match status" value="1"/>
</dbReference>
<sequence>IDLVIVLDASTSVTETNFQLMKNFVKDFLQDADIDGGNVRVGVIIYSTEDYVQFHLNTYRTSADWCDTLYKRFTVVMFGVINGVSSESSEETIRRAIEAHDEGIHIFSIGVGIYTVGLNIGDATELDEISSKPLDEYKTVARSEEELDELPGIYKYRIERGFIDTKATSNSDSSPDSSSANKNCRTKGDVVFVLDSSGSVGEYNFGLVKNFTQETIKDLSVDSGLYRIGVITFSDSSRVQFQLNTYTTRQEIFDAIQKIPYVYGRTHTAEALRRVRTEMFTVRNGDRPDVPNLLVVVTDGQSNINHEQTLPEARQIKAAGATIVTVAIGLEKNYEIQGLTSPPLDENIVEVTDFDGLSRLSRLIVAPLCSDTNLCDRNPCRNEGVCVDGLRSYMCLCTPGFYGEICDKSCGPPADVVLILDSSTSIGSAQFSAIKGYAQTLVSEMNVETCNIHVGVIKYSSAAMIQFNLGVYDTEDEIIQGIQRISFTPARANMAEAIRVVRTQMFNNRNGDRPSARNIAFLLTDGSAEINRDITSSEIDLTIDAGVRLVPLGVSPRDRTEIEYIAESQGLRLMEIEENSDFTAMSDQVLEAVHDPQNHCSPNPCQNGGECVNAPLGFTCVCSNGFAEKNKCAENPCRNGGTCENGEKTFACRCPPGYAGIDCSRNSSVCAENPCRNGGTCVAGVGTFSCQCLQGYIGEFCEV</sequence>
<accession>A0A8S4A968</accession>
<evidence type="ECO:0000313" key="10">
    <source>
        <dbReference type="Proteomes" id="UP000678393"/>
    </source>
</evidence>
<feature type="disulfide bond" evidence="6">
    <location>
        <begin position="654"/>
        <end position="663"/>
    </location>
</feature>